<evidence type="ECO:0000313" key="4">
    <source>
        <dbReference type="EMBL" id="GAK54939.1"/>
    </source>
</evidence>
<dbReference type="Gene3D" id="3.40.190.10">
    <property type="entry name" value="Periplasmic binding protein-like II"/>
    <property type="match status" value="2"/>
</dbReference>
<sequence>MKQRYVGLLVFMLSLMLVCGLALTAAADTLEEIVQRGELRVAVQTQGPPFSFVDKNGERTGSSVEFCRMMAQEMGVEIKFLDFDWDGLIPALLSGKADMLAADMTATLARALKVSFTDPFYNTPMVVFAKKGSAFKTLEDCNRPEVKVALLLGSTGETDAKRFLANAELKSYKGGGPMLINAILAGHADIGVNDESAVIAQLANFPPDSIEILPITLSTQPLAFAVRPEDTHLLQWINLFFKWIHEDGRYDENINYWVKSMDWTKDH</sequence>
<accession>A0A0S6W946</accession>
<proteinExistence type="predicted"/>
<dbReference type="eggNOG" id="COG0834">
    <property type="taxonomic scope" value="Bacteria"/>
</dbReference>
<organism evidence="4">
    <name type="scientific">Vecturithrix granuli</name>
    <dbReference type="NCBI Taxonomy" id="1499967"/>
    <lineage>
        <taxon>Bacteria</taxon>
        <taxon>Candidatus Moduliflexota</taxon>
        <taxon>Candidatus Vecturitrichia</taxon>
        <taxon>Candidatus Vecturitrichales</taxon>
        <taxon>Candidatus Vecturitrichaceae</taxon>
        <taxon>Candidatus Vecturithrix</taxon>
    </lineage>
</organism>
<evidence type="ECO:0000256" key="1">
    <source>
        <dbReference type="ARBA" id="ARBA00022729"/>
    </source>
</evidence>
<dbReference type="STRING" id="1499967.U27_01770"/>
<dbReference type="EMBL" id="DF820463">
    <property type="protein sequence ID" value="GAK54939.1"/>
    <property type="molecule type" value="Genomic_DNA"/>
</dbReference>
<keyword evidence="5" id="KW-1185">Reference proteome</keyword>
<dbReference type="PANTHER" id="PTHR35936:SF38">
    <property type="entry name" value="GLUTAMINE-BINDING PERIPLASMIC PROTEIN"/>
    <property type="match status" value="1"/>
</dbReference>
<dbReference type="SUPFAM" id="SSF53850">
    <property type="entry name" value="Periplasmic binding protein-like II"/>
    <property type="match status" value="1"/>
</dbReference>
<feature type="signal peptide" evidence="2">
    <location>
        <begin position="1"/>
        <end position="27"/>
    </location>
</feature>
<dbReference type="AlphaFoldDB" id="A0A0S6W946"/>
<dbReference type="HOGENOM" id="CLU_019602_18_4_0"/>
<dbReference type="Pfam" id="PF00497">
    <property type="entry name" value="SBP_bac_3"/>
    <property type="match status" value="1"/>
</dbReference>
<evidence type="ECO:0000256" key="2">
    <source>
        <dbReference type="SAM" id="SignalP"/>
    </source>
</evidence>
<feature type="domain" description="Solute-binding protein family 3/N-terminal" evidence="3">
    <location>
        <begin position="38"/>
        <end position="261"/>
    </location>
</feature>
<gene>
    <name evidence="4" type="ORF">U27_01770</name>
</gene>
<protein>
    <submittedName>
        <fullName evidence="4">Extracellular solute-binding protein family 3</fullName>
    </submittedName>
</protein>
<feature type="chain" id="PRO_5006631658" evidence="2">
    <location>
        <begin position="28"/>
        <end position="267"/>
    </location>
</feature>
<reference evidence="4" key="1">
    <citation type="journal article" date="2015" name="PeerJ">
        <title>First genomic representation of candidate bacterial phylum KSB3 points to enhanced environmental sensing as a trigger of wastewater bulking.</title>
        <authorList>
            <person name="Sekiguchi Y."/>
            <person name="Ohashi A."/>
            <person name="Parks D.H."/>
            <person name="Yamauchi T."/>
            <person name="Tyson G.W."/>
            <person name="Hugenholtz P."/>
        </authorList>
    </citation>
    <scope>NUCLEOTIDE SEQUENCE [LARGE SCALE GENOMIC DNA]</scope>
</reference>
<dbReference type="CDD" id="cd13530">
    <property type="entry name" value="PBP2_peptides_like"/>
    <property type="match status" value="1"/>
</dbReference>
<evidence type="ECO:0000313" key="5">
    <source>
        <dbReference type="Proteomes" id="UP000030661"/>
    </source>
</evidence>
<dbReference type="PANTHER" id="PTHR35936">
    <property type="entry name" value="MEMBRANE-BOUND LYTIC MUREIN TRANSGLYCOSYLASE F"/>
    <property type="match status" value="1"/>
</dbReference>
<dbReference type="SMART" id="SM00062">
    <property type="entry name" value="PBPb"/>
    <property type="match status" value="1"/>
</dbReference>
<dbReference type="InterPro" id="IPR001638">
    <property type="entry name" value="Solute-binding_3/MltF_N"/>
</dbReference>
<name>A0A0S6W946_VECG1</name>
<evidence type="ECO:0000259" key="3">
    <source>
        <dbReference type="SMART" id="SM00062"/>
    </source>
</evidence>
<keyword evidence="1 2" id="KW-0732">Signal</keyword>
<dbReference type="Proteomes" id="UP000030661">
    <property type="component" value="Unassembled WGS sequence"/>
</dbReference>